<dbReference type="RefSeq" id="WP_172267730.1">
    <property type="nucleotide sequence ID" value="NZ_JAXQPW010000001.1"/>
</dbReference>
<evidence type="ECO:0000256" key="1">
    <source>
        <dbReference type="SAM" id="Coils"/>
    </source>
</evidence>
<dbReference type="GO" id="GO:0016757">
    <property type="term" value="F:glycosyltransferase activity"/>
    <property type="evidence" value="ECO:0007669"/>
    <property type="project" value="UniProtKB-KW"/>
</dbReference>
<proteinExistence type="predicted"/>
<dbReference type="CDD" id="cd00761">
    <property type="entry name" value="Glyco_tranf_GTA_type"/>
    <property type="match status" value="1"/>
</dbReference>
<name>A0ABU5K9J4_9ACTN</name>
<evidence type="ECO:0000256" key="2">
    <source>
        <dbReference type="SAM" id="MobiDB-lite"/>
    </source>
</evidence>
<dbReference type="EC" id="2.4.-.-" evidence="4"/>
<feature type="domain" description="Glycosyltransferase 2-like" evidence="3">
    <location>
        <begin position="230"/>
        <end position="324"/>
    </location>
</feature>
<dbReference type="InterPro" id="IPR050834">
    <property type="entry name" value="Glycosyltransf_2"/>
</dbReference>
<dbReference type="InterPro" id="IPR001173">
    <property type="entry name" value="Glyco_trans_2-like"/>
</dbReference>
<evidence type="ECO:0000313" key="5">
    <source>
        <dbReference type="Proteomes" id="UP001291999"/>
    </source>
</evidence>
<dbReference type="Gene3D" id="3.90.550.10">
    <property type="entry name" value="Spore Coat Polysaccharide Biosynthesis Protein SpsA, Chain A"/>
    <property type="match status" value="1"/>
</dbReference>
<sequence>MTDPTVALHLSGRGSPDRLRAWVEALGRVVASSRSLHLVDRTAAPAELAEWCRLAAVDLTDDPRAADVRVLASAADLAAPRSLQRLVAAAARSGTAHETRVLPFAATAAGPDAEPSAAPVLCVALPAGAGPDGGRSAAEAVTALRSAGSDVRRLVSAAVFADRRPDGSAAPVEPGHAGPPPYGHPASLPATPLHQLLLRTGLTPPELPPDLEQRPLLTVLTRTQGTRLQCLEETLTCLAGQSSRDFELVLACHRLAPEALDAVRVLVGEMPAWLRERTRVLEVERPGRSAPLNDALEAARGRYAVMLDDDDAVTADWVAAFAEAEAQGPGTVLRSVALAQEVRPETVDAAAGPAPVEVGPAHPVWPALFSLVDHLHDNESPPMTFAVPRGVFADLGHRFDEALDTTEDWEFLVRAAAVAGVTSTPAVTAVYRVWTDGEGSRHLHDADHWAAGRAAVLATIDREVALLPPGAAQDVRDLRQALLDERAEKFRFAGLNEQAARDLVTVNEAVVALRERIAELEERLRKQRQRNRQRE</sequence>
<comment type="caution">
    <text evidence="4">The sequence shown here is derived from an EMBL/GenBank/DDBJ whole genome shotgun (WGS) entry which is preliminary data.</text>
</comment>
<dbReference type="PANTHER" id="PTHR43685:SF2">
    <property type="entry name" value="GLYCOSYLTRANSFERASE 2-LIKE DOMAIN-CONTAINING PROTEIN"/>
    <property type="match status" value="1"/>
</dbReference>
<protein>
    <submittedName>
        <fullName evidence="4">Glycosyltransferase</fullName>
        <ecNumber evidence="4">2.4.-.-</ecNumber>
    </submittedName>
</protein>
<organism evidence="4 5">
    <name type="scientific">Nocardioides renjunii</name>
    <dbReference type="NCBI Taxonomy" id="3095075"/>
    <lineage>
        <taxon>Bacteria</taxon>
        <taxon>Bacillati</taxon>
        <taxon>Actinomycetota</taxon>
        <taxon>Actinomycetes</taxon>
        <taxon>Propionibacteriales</taxon>
        <taxon>Nocardioidaceae</taxon>
        <taxon>Nocardioides</taxon>
    </lineage>
</organism>
<dbReference type="InterPro" id="IPR029044">
    <property type="entry name" value="Nucleotide-diphossugar_trans"/>
</dbReference>
<dbReference type="EMBL" id="JAXQPW010000001">
    <property type="protein sequence ID" value="MDZ5661149.1"/>
    <property type="molecule type" value="Genomic_DNA"/>
</dbReference>
<reference evidence="4 5" key="1">
    <citation type="submission" date="2023-11" db="EMBL/GenBank/DDBJ databases">
        <title>Novel species in genus Nocardioides.</title>
        <authorList>
            <person name="Zhou H."/>
        </authorList>
    </citation>
    <scope>NUCLEOTIDE SEQUENCE [LARGE SCALE GENOMIC DNA]</scope>
    <source>
        <strain evidence="4 5">S-58</strain>
    </source>
</reference>
<dbReference type="Proteomes" id="UP001291999">
    <property type="component" value="Unassembled WGS sequence"/>
</dbReference>
<dbReference type="SUPFAM" id="SSF53448">
    <property type="entry name" value="Nucleotide-diphospho-sugar transferases"/>
    <property type="match status" value="1"/>
</dbReference>
<dbReference type="PANTHER" id="PTHR43685">
    <property type="entry name" value="GLYCOSYLTRANSFERASE"/>
    <property type="match status" value="1"/>
</dbReference>
<keyword evidence="5" id="KW-1185">Reference proteome</keyword>
<dbReference type="Pfam" id="PF00535">
    <property type="entry name" value="Glycos_transf_2"/>
    <property type="match status" value="1"/>
</dbReference>
<evidence type="ECO:0000259" key="3">
    <source>
        <dbReference type="Pfam" id="PF00535"/>
    </source>
</evidence>
<evidence type="ECO:0000313" key="4">
    <source>
        <dbReference type="EMBL" id="MDZ5661149.1"/>
    </source>
</evidence>
<keyword evidence="1" id="KW-0175">Coiled coil</keyword>
<keyword evidence="4" id="KW-0808">Transferase</keyword>
<keyword evidence="4" id="KW-0328">Glycosyltransferase</keyword>
<accession>A0ABU5K9J4</accession>
<gene>
    <name evidence="4" type="ORF">SFC79_05175</name>
</gene>
<feature type="region of interest" description="Disordered" evidence="2">
    <location>
        <begin position="164"/>
        <end position="186"/>
    </location>
</feature>
<feature type="coiled-coil region" evidence="1">
    <location>
        <begin position="503"/>
        <end position="530"/>
    </location>
</feature>